<keyword evidence="1" id="KW-0812">Transmembrane</keyword>
<feature type="transmembrane region" description="Helical" evidence="1">
    <location>
        <begin position="38"/>
        <end position="58"/>
    </location>
</feature>
<accession>A0A1I4D396</accession>
<reference evidence="2 3" key="1">
    <citation type="submission" date="2016-10" db="EMBL/GenBank/DDBJ databases">
        <authorList>
            <person name="de Groot N.N."/>
        </authorList>
    </citation>
    <scope>NUCLEOTIDE SEQUENCE [LARGE SCALE GENOMIC DNA]</scope>
    <source>
        <strain evidence="2 3">DSM 19981</strain>
    </source>
</reference>
<keyword evidence="1" id="KW-0472">Membrane</keyword>
<keyword evidence="1" id="KW-1133">Transmembrane helix</keyword>
<dbReference type="EMBL" id="FOSQ01000009">
    <property type="protein sequence ID" value="SFK87453.1"/>
    <property type="molecule type" value="Genomic_DNA"/>
</dbReference>
<dbReference type="AlphaFoldDB" id="A0A1I4D396"/>
<sequence length="507" mass="52873">MPAPARRLDLDAALGLVAPDALLVVTTAYLLLPALIFAAGFLALPWAATCLLAGLGAFAMMPGWRGGWPLSARATLACAAGALAWGFGASGTHHLLYAAVDWQIRDAVLHDLSTGPWPVLYAIGDLAWLLRAPLGYYMPAAAVGRLGGIAAAQVALFLWTALGLFLVLALLAALARDVLPGRRYAALVLALVFVSFGGLDLLPNLWLDATEGEGIGAYWGRGGEWWAREFQFSGHLTLLLWVPNHALPAWLPALLLLRHARQPRFAAMAGLPLAAAAIWAPLSALGAGVLTGAAFLLAGWPVIRGALAGPANWLAVVLVVPAGLFLMAGASSIPHGFLFGIHGWDSLPRLLLFLLVEVGAIAAAVLLLARSRLLAVAVGLLAVLPLYVFGPGNEMTMRGGIAALAFLAVAGALALLHAAPGWRRALLAALLAIGALGQGMEASILVNEPWALSRGCTLPEAAAQSVFTDTDWSHYVIPWPDGALAALLAAPAEQLVDPEAVARCWPE</sequence>
<feature type="transmembrane region" description="Helical" evidence="1">
    <location>
        <begin position="146"/>
        <end position="172"/>
    </location>
</feature>
<dbReference type="OrthoDB" id="7559760at2"/>
<protein>
    <submittedName>
        <fullName evidence="2">Uncharacterized protein</fullName>
    </submittedName>
</protein>
<feature type="transmembrane region" description="Helical" evidence="1">
    <location>
        <begin position="373"/>
        <end position="389"/>
    </location>
</feature>
<feature type="transmembrane region" description="Helical" evidence="1">
    <location>
        <begin position="184"/>
        <end position="202"/>
    </location>
</feature>
<feature type="transmembrane region" description="Helical" evidence="1">
    <location>
        <begin position="401"/>
        <end position="419"/>
    </location>
</feature>
<feature type="transmembrane region" description="Helical" evidence="1">
    <location>
        <begin position="70"/>
        <end position="88"/>
    </location>
</feature>
<proteinExistence type="predicted"/>
<evidence type="ECO:0000313" key="3">
    <source>
        <dbReference type="Proteomes" id="UP000199473"/>
    </source>
</evidence>
<dbReference type="STRING" id="1123062.SAMN02745775_10988"/>
<organism evidence="2 3">
    <name type="scientific">Falsiroseomonas stagni DSM 19981</name>
    <dbReference type="NCBI Taxonomy" id="1123062"/>
    <lineage>
        <taxon>Bacteria</taxon>
        <taxon>Pseudomonadati</taxon>
        <taxon>Pseudomonadota</taxon>
        <taxon>Alphaproteobacteria</taxon>
        <taxon>Acetobacterales</taxon>
        <taxon>Roseomonadaceae</taxon>
        <taxon>Falsiroseomonas</taxon>
    </lineage>
</organism>
<keyword evidence="3" id="KW-1185">Reference proteome</keyword>
<dbReference type="RefSeq" id="WP_092961779.1">
    <property type="nucleotide sequence ID" value="NZ_FOSQ01000009.1"/>
</dbReference>
<evidence type="ECO:0000256" key="1">
    <source>
        <dbReference type="SAM" id="Phobius"/>
    </source>
</evidence>
<name>A0A1I4D396_9PROT</name>
<dbReference type="Proteomes" id="UP000199473">
    <property type="component" value="Unassembled WGS sequence"/>
</dbReference>
<feature type="transmembrane region" description="Helical" evidence="1">
    <location>
        <begin position="312"/>
        <end position="338"/>
    </location>
</feature>
<gene>
    <name evidence="2" type="ORF">SAMN02745775_10988</name>
</gene>
<feature type="transmembrane region" description="Helical" evidence="1">
    <location>
        <begin position="350"/>
        <end position="367"/>
    </location>
</feature>
<feature type="transmembrane region" description="Helical" evidence="1">
    <location>
        <begin position="269"/>
        <end position="300"/>
    </location>
</feature>
<feature type="transmembrane region" description="Helical" evidence="1">
    <location>
        <begin position="12"/>
        <end position="32"/>
    </location>
</feature>
<evidence type="ECO:0000313" key="2">
    <source>
        <dbReference type="EMBL" id="SFK87453.1"/>
    </source>
</evidence>